<sequence>MCIIPSCNNITIALYYNQVKKQSKTKARKTT</sequence>
<protein>
    <submittedName>
        <fullName evidence="1">Uncharacterized protein</fullName>
    </submittedName>
</protein>
<evidence type="ECO:0000313" key="1">
    <source>
        <dbReference type="EMBL" id="DAD72733.1"/>
    </source>
</evidence>
<organism evidence="1">
    <name type="scientific">Siphoviridae sp. ct7EW56</name>
    <dbReference type="NCBI Taxonomy" id="2827562"/>
    <lineage>
        <taxon>Viruses</taxon>
        <taxon>Duplodnaviria</taxon>
        <taxon>Heunggongvirae</taxon>
        <taxon>Uroviricota</taxon>
        <taxon>Caudoviricetes</taxon>
    </lineage>
</organism>
<name>A0A8S5LRR0_9CAUD</name>
<dbReference type="EMBL" id="BK015904">
    <property type="protein sequence ID" value="DAD72733.1"/>
    <property type="molecule type" value="Genomic_DNA"/>
</dbReference>
<accession>A0A8S5LRR0</accession>
<reference evidence="1" key="1">
    <citation type="journal article" date="2021" name="Proc. Natl. Acad. Sci. U.S.A.">
        <title>A Catalog of Tens of Thousands of Viruses from Human Metagenomes Reveals Hidden Associations with Chronic Diseases.</title>
        <authorList>
            <person name="Tisza M.J."/>
            <person name="Buck C.B."/>
        </authorList>
    </citation>
    <scope>NUCLEOTIDE SEQUENCE</scope>
    <source>
        <strain evidence="1">Ct7EW56</strain>
    </source>
</reference>
<proteinExistence type="predicted"/>